<feature type="transmembrane region" description="Helical" evidence="7">
    <location>
        <begin position="124"/>
        <end position="142"/>
    </location>
</feature>
<feature type="transmembrane region" description="Helical" evidence="7">
    <location>
        <begin position="184"/>
        <end position="202"/>
    </location>
</feature>
<evidence type="ECO:0000256" key="4">
    <source>
        <dbReference type="ARBA" id="ARBA00022692"/>
    </source>
</evidence>
<dbReference type="InterPro" id="IPR000620">
    <property type="entry name" value="EamA_dom"/>
</dbReference>
<feature type="transmembrane region" description="Helical" evidence="7">
    <location>
        <begin position="99"/>
        <end position="117"/>
    </location>
</feature>
<keyword evidence="10" id="KW-1185">Reference proteome</keyword>
<evidence type="ECO:0000259" key="8">
    <source>
        <dbReference type="Pfam" id="PF00892"/>
    </source>
</evidence>
<evidence type="ECO:0000256" key="6">
    <source>
        <dbReference type="ARBA" id="ARBA00023136"/>
    </source>
</evidence>
<feature type="domain" description="EamA" evidence="8">
    <location>
        <begin position="154"/>
        <end position="289"/>
    </location>
</feature>
<dbReference type="EMBL" id="AVPE01000009">
    <property type="protein sequence ID" value="KGX91650.1"/>
    <property type="molecule type" value="Genomic_DNA"/>
</dbReference>
<dbReference type="STRING" id="1385510.GCA_000425205_02268"/>
<feature type="transmembrane region" description="Helical" evidence="7">
    <location>
        <begin position="217"/>
        <end position="236"/>
    </location>
</feature>
<dbReference type="PANTHER" id="PTHR32322:SF18">
    <property type="entry name" value="S-ADENOSYLMETHIONINE_S-ADENOSYLHOMOCYSTEINE TRANSPORTER"/>
    <property type="match status" value="1"/>
</dbReference>
<feature type="transmembrane region" description="Helical" evidence="7">
    <location>
        <begin position="271"/>
        <end position="289"/>
    </location>
</feature>
<evidence type="ECO:0000256" key="2">
    <source>
        <dbReference type="ARBA" id="ARBA00007362"/>
    </source>
</evidence>
<organism evidence="9 10">
    <name type="scientific">Pontibacillus halophilus JSM 076056 = DSM 19796</name>
    <dbReference type="NCBI Taxonomy" id="1385510"/>
    <lineage>
        <taxon>Bacteria</taxon>
        <taxon>Bacillati</taxon>
        <taxon>Bacillota</taxon>
        <taxon>Bacilli</taxon>
        <taxon>Bacillales</taxon>
        <taxon>Bacillaceae</taxon>
        <taxon>Pontibacillus</taxon>
    </lineage>
</organism>
<feature type="transmembrane region" description="Helical" evidence="7">
    <location>
        <begin position="248"/>
        <end position="265"/>
    </location>
</feature>
<feature type="domain" description="EamA" evidence="8">
    <location>
        <begin position="10"/>
        <end position="140"/>
    </location>
</feature>
<gene>
    <name evidence="9" type="ORF">N781_04040</name>
</gene>
<dbReference type="AlphaFoldDB" id="A0A0A5GKG4"/>
<dbReference type="Proteomes" id="UP000030528">
    <property type="component" value="Unassembled WGS sequence"/>
</dbReference>
<dbReference type="InterPro" id="IPR050638">
    <property type="entry name" value="AA-Vitamin_Transporters"/>
</dbReference>
<dbReference type="InterPro" id="IPR037185">
    <property type="entry name" value="EmrE-like"/>
</dbReference>
<proteinExistence type="inferred from homology"/>
<name>A0A0A5GKG4_9BACI</name>
<feature type="transmembrane region" description="Helical" evidence="7">
    <location>
        <begin position="154"/>
        <end position="172"/>
    </location>
</feature>
<dbReference type="RefSeq" id="WP_026800619.1">
    <property type="nucleotide sequence ID" value="NZ_AULI01000009.1"/>
</dbReference>
<accession>A0A0A5GKG4</accession>
<dbReference type="GO" id="GO:0005886">
    <property type="term" value="C:plasma membrane"/>
    <property type="evidence" value="ECO:0007669"/>
    <property type="project" value="UniProtKB-SubCell"/>
</dbReference>
<feature type="transmembrane region" description="Helical" evidence="7">
    <location>
        <begin position="71"/>
        <end position="93"/>
    </location>
</feature>
<dbReference type="SUPFAM" id="SSF103481">
    <property type="entry name" value="Multidrug resistance efflux transporter EmrE"/>
    <property type="match status" value="2"/>
</dbReference>
<dbReference type="Pfam" id="PF00892">
    <property type="entry name" value="EamA"/>
    <property type="match status" value="2"/>
</dbReference>
<keyword evidence="5 7" id="KW-1133">Transmembrane helix</keyword>
<evidence type="ECO:0000256" key="5">
    <source>
        <dbReference type="ARBA" id="ARBA00022989"/>
    </source>
</evidence>
<evidence type="ECO:0000256" key="3">
    <source>
        <dbReference type="ARBA" id="ARBA00022475"/>
    </source>
</evidence>
<dbReference type="PANTHER" id="PTHR32322">
    <property type="entry name" value="INNER MEMBRANE TRANSPORTER"/>
    <property type="match status" value="1"/>
</dbReference>
<keyword evidence="4 7" id="KW-0812">Transmembrane</keyword>
<keyword evidence="3" id="KW-1003">Cell membrane</keyword>
<evidence type="ECO:0000313" key="9">
    <source>
        <dbReference type="EMBL" id="KGX91650.1"/>
    </source>
</evidence>
<comment type="caution">
    <text evidence="9">The sequence shown here is derived from an EMBL/GenBank/DDBJ whole genome shotgun (WGS) entry which is preliminary data.</text>
</comment>
<feature type="transmembrane region" description="Helical" evidence="7">
    <location>
        <begin position="36"/>
        <end position="59"/>
    </location>
</feature>
<reference evidence="9 10" key="1">
    <citation type="submission" date="2013-08" db="EMBL/GenBank/DDBJ databases">
        <authorList>
            <person name="Huang J."/>
            <person name="Wang G."/>
        </authorList>
    </citation>
    <scope>NUCLEOTIDE SEQUENCE [LARGE SCALE GENOMIC DNA]</scope>
    <source>
        <strain evidence="9 10">JSM 076056</strain>
    </source>
</reference>
<dbReference type="eggNOG" id="COG0697">
    <property type="taxonomic scope" value="Bacteria"/>
</dbReference>
<protein>
    <submittedName>
        <fullName evidence="9">Multidrug transporter</fullName>
    </submittedName>
</protein>
<comment type="subcellular location">
    <subcellularLocation>
        <location evidence="1">Cell membrane</location>
        <topology evidence="1">Multi-pass membrane protein</topology>
    </subcellularLocation>
</comment>
<keyword evidence="6 7" id="KW-0472">Membrane</keyword>
<evidence type="ECO:0000256" key="1">
    <source>
        <dbReference type="ARBA" id="ARBA00004651"/>
    </source>
</evidence>
<sequence>MRKQAMQAGCYALLSITFWGISFVSTKAVLQEVGAFTLLSTRFGIGAFFLFMIIMGTRVRWAFSLRTIPNLLVLAVLGVFVHQMLQAFSLLTIQASEAGWLISLSPIFTALLSVLFLHERFKGWYVIGMTIAAFGIVVLTTNGDVSAVVGHWQWGYVFMIASTLNWAVYTLLLRGLSLPYPPLLTTFYISLFGFFMTLPLFVKFKGWTQLVQLSGSGWSHLLFLGVFVSALAYWYWGKALTLLRASKVSTFLYLEPLATLIGAVLILHERIVLTTILGGMLILVGVILVQRQ</sequence>
<comment type="similarity">
    <text evidence="2">Belongs to the EamA transporter family.</text>
</comment>
<evidence type="ECO:0000256" key="7">
    <source>
        <dbReference type="SAM" id="Phobius"/>
    </source>
</evidence>
<evidence type="ECO:0000313" key="10">
    <source>
        <dbReference type="Proteomes" id="UP000030528"/>
    </source>
</evidence>